<evidence type="ECO:0000313" key="4">
    <source>
        <dbReference type="Proteomes" id="UP000321250"/>
    </source>
</evidence>
<reference evidence="3 4" key="1">
    <citation type="journal article" date="2013" name="Antonie Van Leeuwenhoek">
        <title>Sphingomonas ginsenosidivorax sp. nov., with the ability to transform ginsenosides.</title>
        <authorList>
            <person name="Jin X.F."/>
            <person name="Kim J.K."/>
            <person name="Liu Q.M."/>
            <person name="Kang M.S."/>
            <person name="He D."/>
            <person name="Jin F.X."/>
            <person name="Kim S.C."/>
            <person name="Im W.T."/>
        </authorList>
    </citation>
    <scope>NUCLEOTIDE SEQUENCE [LARGE SCALE GENOMIC DNA]</scope>
    <source>
        <strain evidence="3 4">KHI67</strain>
    </source>
</reference>
<evidence type="ECO:0000259" key="1">
    <source>
        <dbReference type="Pfam" id="PF13550"/>
    </source>
</evidence>
<comment type="caution">
    <text evidence="3">The sequence shown here is derived from an EMBL/GenBank/DDBJ whole genome shotgun (WGS) entry which is preliminary data.</text>
</comment>
<organism evidence="3 4">
    <name type="scientific">Sphingomonas ginsenosidivorax</name>
    <dbReference type="NCBI Taxonomy" id="862135"/>
    <lineage>
        <taxon>Bacteria</taxon>
        <taxon>Pseudomonadati</taxon>
        <taxon>Pseudomonadota</taxon>
        <taxon>Alphaproteobacteria</taxon>
        <taxon>Sphingomonadales</taxon>
        <taxon>Sphingomonadaceae</taxon>
        <taxon>Sphingomonas</taxon>
    </lineage>
</organism>
<sequence length="704" mass="71749">MATLVLTVVGTAVGGPIGGAIGALVGQAIDHAVFRPKRRQGPRLVELAVQTSSYGSQIPLLFGTMRVAGTVIWATDLIESRGTAHGGKGQPNTTVYSYAASFAVLLSARAIQGVGRIWAEGTLLRGAAGDFKTATGFRLHPGGEDQAVDPLIGSAEGLAPAHRGCAYAVFEGMQLGDYSNRIPSLTFEVIADPAAVSVGHVARVLAGEVGGDAGMMLDGFAASGGSVRAVLETLGQASGAWFAPAGAGLAMRDSPGAVATVVDAGFGGRERRTRSVAAIDTVPRSVSVGHYDPAREYQAGLQRATRPGPGSRDERVEVPAVLDAGAAKTVAEAMLARAEAGRVRRSVTCGFDGLAIAPGRCVAIAGEAGTWRVAEVMVEAMVVRLALVPLETAPIAARATSGRVAAAADAAVGRTILVAVETPGLDDGPLSAPRLTIAAAGTGAGWRRAALLYSLDDGASWTAGGATAAPAVIGVVETVAPRAPATLIDRDGAILVALAHDGMVLGDADAAALDRGANLAVVGGELVQFGSAEPLGGARWRLTRLLRGRRGTERAAAVAGDRFVLLESETARTIDLPVSAIGRTVRVMASGVGDDEPVETRCTIGGVSVLPPSPVHLRVKGTRLHWVRRSRAGWRWSDGVDAPLGEESELYRVAIVGAGGERVVETAVPALELAPSDLAASVRQVGVFGASSAAELVLETGAMA</sequence>
<feature type="domain" description="Tip attachment protein J" evidence="1">
    <location>
        <begin position="225"/>
        <end position="376"/>
    </location>
</feature>
<dbReference type="EMBL" id="VOQR01000001">
    <property type="protein sequence ID" value="TXC72151.1"/>
    <property type="molecule type" value="Genomic_DNA"/>
</dbReference>
<accession>A0A5C6UIV5</accession>
<dbReference type="Pfam" id="PF13550">
    <property type="entry name" value="Phage-tail_3"/>
    <property type="match status" value="1"/>
</dbReference>
<protein>
    <submittedName>
        <fullName evidence="3">Uncharacterized protein</fullName>
    </submittedName>
</protein>
<evidence type="ECO:0000259" key="2">
    <source>
        <dbReference type="Pfam" id="PF23666"/>
    </source>
</evidence>
<feature type="domain" description="Rcc01698-like C-terminal" evidence="2">
    <location>
        <begin position="471"/>
        <end position="564"/>
    </location>
</feature>
<dbReference type="Proteomes" id="UP000321250">
    <property type="component" value="Unassembled WGS sequence"/>
</dbReference>
<dbReference type="RefSeq" id="WP_147083428.1">
    <property type="nucleotide sequence ID" value="NZ_VOQR01000001.1"/>
</dbReference>
<keyword evidence="4" id="KW-1185">Reference proteome</keyword>
<dbReference type="OrthoDB" id="8445115at2"/>
<name>A0A5C6UIV5_9SPHN</name>
<dbReference type="AlphaFoldDB" id="A0A5C6UIV5"/>
<dbReference type="Pfam" id="PF23666">
    <property type="entry name" value="Rcc01698_C"/>
    <property type="match status" value="1"/>
</dbReference>
<proteinExistence type="predicted"/>
<dbReference type="InterPro" id="IPR032876">
    <property type="entry name" value="J_dom"/>
</dbReference>
<gene>
    <name evidence="3" type="ORF">FSB78_15275</name>
</gene>
<evidence type="ECO:0000313" key="3">
    <source>
        <dbReference type="EMBL" id="TXC72151.1"/>
    </source>
</evidence>
<dbReference type="InterPro" id="IPR056490">
    <property type="entry name" value="Rcc01698_C"/>
</dbReference>